<name>A0A0X3BJD0_9EURY</name>
<gene>
    <name evidence="1" type="ORF">MMAB1_0909</name>
</gene>
<dbReference type="AlphaFoldDB" id="A0A0X3BJD0"/>
<accession>A0A0X3BJD0</accession>
<dbReference type="Proteomes" id="UP000069850">
    <property type="component" value="Chromosome 1"/>
</dbReference>
<dbReference type="GeneID" id="43321671"/>
<dbReference type="KEGG" id="mema:MMAB1_0909"/>
<dbReference type="EMBL" id="LT158599">
    <property type="protein sequence ID" value="CVK32123.1"/>
    <property type="molecule type" value="Genomic_DNA"/>
</dbReference>
<evidence type="ECO:0000313" key="2">
    <source>
        <dbReference type="Proteomes" id="UP000069850"/>
    </source>
</evidence>
<evidence type="ECO:0000313" key="1">
    <source>
        <dbReference type="EMBL" id="CVK32123.1"/>
    </source>
</evidence>
<organism evidence="1 2">
    <name type="scientific">Methanoculleus bourgensis</name>
    <dbReference type="NCBI Taxonomy" id="83986"/>
    <lineage>
        <taxon>Archaea</taxon>
        <taxon>Methanobacteriati</taxon>
        <taxon>Methanobacteriota</taxon>
        <taxon>Stenosarchaea group</taxon>
        <taxon>Methanomicrobia</taxon>
        <taxon>Methanomicrobiales</taxon>
        <taxon>Methanomicrobiaceae</taxon>
        <taxon>Methanoculleus</taxon>
    </lineage>
</organism>
<reference evidence="1 2" key="1">
    <citation type="submission" date="2016-01" db="EMBL/GenBank/DDBJ databases">
        <authorList>
            <person name="Manzoor S."/>
        </authorList>
    </citation>
    <scope>NUCLEOTIDE SEQUENCE [LARGE SCALE GENOMIC DNA]</scope>
    <source>
        <strain evidence="1">Methanoculleus sp MAB1</strain>
    </source>
</reference>
<sequence length="57" mass="5897">MLRPGGSVTAAIAPGVKALLSREVAVYDEWSAARGLARIARDVFSGVSEILGLAVDL</sequence>
<proteinExistence type="predicted"/>
<dbReference type="RefSeq" id="WP_238320490.1">
    <property type="nucleotide sequence ID" value="NZ_LT158599.1"/>
</dbReference>
<protein>
    <submittedName>
        <fullName evidence="1">Uncharacterized protein</fullName>
    </submittedName>
</protein>